<dbReference type="InterPro" id="IPR010611">
    <property type="entry name" value="3D_dom"/>
</dbReference>
<dbReference type="GO" id="GO:0004553">
    <property type="term" value="F:hydrolase activity, hydrolyzing O-glycosyl compounds"/>
    <property type="evidence" value="ECO:0007669"/>
    <property type="project" value="InterPro"/>
</dbReference>
<keyword evidence="1" id="KW-0732">Signal</keyword>
<dbReference type="GO" id="GO:0019867">
    <property type="term" value="C:outer membrane"/>
    <property type="evidence" value="ECO:0007669"/>
    <property type="project" value="InterPro"/>
</dbReference>
<accession>A0A120GN28</accession>
<gene>
    <name evidence="3" type="ORF">AS888_10280</name>
</gene>
<dbReference type="InterPro" id="IPR011098">
    <property type="entry name" value="G5_dom"/>
</dbReference>
<dbReference type="SMART" id="SM01208">
    <property type="entry name" value="G5"/>
    <property type="match status" value="1"/>
</dbReference>
<evidence type="ECO:0000259" key="2">
    <source>
        <dbReference type="PROSITE" id="PS51109"/>
    </source>
</evidence>
<dbReference type="PANTHER" id="PTHR39160:SF4">
    <property type="entry name" value="RESUSCITATION-PROMOTING FACTOR RPFB"/>
    <property type="match status" value="1"/>
</dbReference>
<dbReference type="Pfam" id="PF07501">
    <property type="entry name" value="G5"/>
    <property type="match status" value="1"/>
</dbReference>
<dbReference type="GO" id="GO:0009254">
    <property type="term" value="P:peptidoglycan turnover"/>
    <property type="evidence" value="ECO:0007669"/>
    <property type="project" value="InterPro"/>
</dbReference>
<dbReference type="InterPro" id="IPR051933">
    <property type="entry name" value="Resuscitation_pf_RpfB"/>
</dbReference>
<dbReference type="Gene3D" id="2.20.230.10">
    <property type="entry name" value="Resuscitation-promoting factor rpfb"/>
    <property type="match status" value="1"/>
</dbReference>
<dbReference type="PANTHER" id="PTHR39160">
    <property type="entry name" value="CELL WALL-BINDING PROTEIN YOCH"/>
    <property type="match status" value="1"/>
</dbReference>
<dbReference type="CDD" id="cd22786">
    <property type="entry name" value="DPBB_YuiC-like"/>
    <property type="match status" value="1"/>
</dbReference>
<keyword evidence="4" id="KW-1185">Reference proteome</keyword>
<dbReference type="PROSITE" id="PS51109">
    <property type="entry name" value="G5"/>
    <property type="match status" value="1"/>
</dbReference>
<dbReference type="InterPro" id="IPR007137">
    <property type="entry name" value="DUF348"/>
</dbReference>
<evidence type="ECO:0000313" key="3">
    <source>
        <dbReference type="EMBL" id="KWW12466.1"/>
    </source>
</evidence>
<organism evidence="3 4">
    <name type="scientific">Peribacillus simplex</name>
    <dbReference type="NCBI Taxonomy" id="1478"/>
    <lineage>
        <taxon>Bacteria</taxon>
        <taxon>Bacillati</taxon>
        <taxon>Bacillota</taxon>
        <taxon>Bacilli</taxon>
        <taxon>Bacillales</taxon>
        <taxon>Bacillaceae</taxon>
        <taxon>Peribacillus</taxon>
    </lineage>
</organism>
<proteinExistence type="predicted"/>
<dbReference type="Gene3D" id="2.40.40.10">
    <property type="entry name" value="RlpA-like domain"/>
    <property type="match status" value="1"/>
</dbReference>
<dbReference type="AlphaFoldDB" id="A0A120GN28"/>
<sequence>MKSLIPKQLGKKRMAMAICSAILVSAALGLLIHQGTKHTVTIMLDGKKEVVRTHASTVNDILKDLEITVQAADYVHPSRDSKVGDNLEVVYKPAQKIVMNQDGETEEVWSTADTVDEFLKEQDLDVKDQDKITPSKGTKLKGNMEVAIDKAFALKLVVGGDEKKVWSTSTTVADFLKQQGVKLNDLDRVEPELAEKVEAKNTVNVIRIEKVTDVVEEPVDFAVITKKDDSLSKGKEKIVKEGKDGLISKKFEVIKENGKEVKRELLSEKVVNKKQDKVVTVGTKTTVAQASRGVTNVSSPNGKEIYVSSTAYTASCKGCSGVTSTGVNLKSNPGAKIIAVDPSVIPLGSKVYVEGYGYAVAADKGGAIKGNKIDVFFSSKNDAYRWGVKQVKIRVLD</sequence>
<evidence type="ECO:0000256" key="1">
    <source>
        <dbReference type="ARBA" id="ARBA00022729"/>
    </source>
</evidence>
<feature type="domain" description="G5" evidence="2">
    <location>
        <begin position="205"/>
        <end position="285"/>
    </location>
</feature>
<dbReference type="InterPro" id="IPR036908">
    <property type="entry name" value="RlpA-like_sf"/>
</dbReference>
<dbReference type="Pfam" id="PF06725">
    <property type="entry name" value="3D"/>
    <property type="match status" value="1"/>
</dbReference>
<name>A0A120GN28_9BACI</name>
<reference evidence="3 4" key="1">
    <citation type="submission" date="2015-11" db="EMBL/GenBank/DDBJ databases">
        <title>Genome Sequence of Bacillus simplex strain VanAntwerpen2.</title>
        <authorList>
            <person name="Couger M.B."/>
        </authorList>
    </citation>
    <scope>NUCLEOTIDE SEQUENCE [LARGE SCALE GENOMIC DNA]</scope>
    <source>
        <strain evidence="3 4">VanAntwerpen02</strain>
    </source>
</reference>
<comment type="caution">
    <text evidence="3">The sequence shown here is derived from an EMBL/GenBank/DDBJ whole genome shotgun (WGS) entry which is preliminary data.</text>
</comment>
<evidence type="ECO:0000313" key="4">
    <source>
        <dbReference type="Proteomes" id="UP000064189"/>
    </source>
</evidence>
<protein>
    <recommendedName>
        <fullName evidence="2">G5 domain-containing protein</fullName>
    </recommendedName>
</protein>
<dbReference type="EMBL" id="LNNH01000048">
    <property type="protein sequence ID" value="KWW12466.1"/>
    <property type="molecule type" value="Genomic_DNA"/>
</dbReference>
<dbReference type="RefSeq" id="WP_061144040.1">
    <property type="nucleotide sequence ID" value="NZ_LNNH01000048.1"/>
</dbReference>
<dbReference type="Proteomes" id="UP000064189">
    <property type="component" value="Unassembled WGS sequence"/>
</dbReference>
<dbReference type="Pfam" id="PF03990">
    <property type="entry name" value="DUF348"/>
    <property type="match status" value="3"/>
</dbReference>
<dbReference type="SUPFAM" id="SSF50685">
    <property type="entry name" value="Barwin-like endoglucanases"/>
    <property type="match status" value="1"/>
</dbReference>